<proteinExistence type="predicted"/>
<organism evidence="2 3">
    <name type="scientific">Pseudonocardia kunmingensis</name>
    <dbReference type="NCBI Taxonomy" id="630975"/>
    <lineage>
        <taxon>Bacteria</taxon>
        <taxon>Bacillati</taxon>
        <taxon>Actinomycetota</taxon>
        <taxon>Actinomycetes</taxon>
        <taxon>Pseudonocardiales</taxon>
        <taxon>Pseudonocardiaceae</taxon>
        <taxon>Pseudonocardia</taxon>
    </lineage>
</organism>
<feature type="region of interest" description="Disordered" evidence="1">
    <location>
        <begin position="51"/>
        <end position="74"/>
    </location>
</feature>
<feature type="compositionally biased region" description="Low complexity" evidence="1">
    <location>
        <begin position="117"/>
        <end position="136"/>
    </location>
</feature>
<evidence type="ECO:0000256" key="1">
    <source>
        <dbReference type="SAM" id="MobiDB-lite"/>
    </source>
</evidence>
<reference evidence="2 3" key="1">
    <citation type="submission" date="2019-06" db="EMBL/GenBank/DDBJ databases">
        <title>Sequencing the genomes of 1000 actinobacteria strains.</title>
        <authorList>
            <person name="Klenk H.-P."/>
        </authorList>
    </citation>
    <scope>NUCLEOTIDE SEQUENCE [LARGE SCALE GENOMIC DNA]</scope>
    <source>
        <strain evidence="2 3">DSM 45301</strain>
    </source>
</reference>
<feature type="region of interest" description="Disordered" evidence="1">
    <location>
        <begin position="427"/>
        <end position="557"/>
    </location>
</feature>
<feature type="compositionally biased region" description="Low complexity" evidence="1">
    <location>
        <begin position="186"/>
        <end position="199"/>
    </location>
</feature>
<feature type="compositionally biased region" description="Pro residues" evidence="1">
    <location>
        <begin position="201"/>
        <end position="210"/>
    </location>
</feature>
<keyword evidence="3" id="KW-1185">Reference proteome</keyword>
<dbReference type="OrthoDB" id="9912637at2"/>
<feature type="compositionally biased region" description="Acidic residues" evidence="1">
    <location>
        <begin position="520"/>
        <end position="557"/>
    </location>
</feature>
<comment type="caution">
    <text evidence="2">The sequence shown here is derived from an EMBL/GenBank/DDBJ whole genome shotgun (WGS) entry which is preliminary data.</text>
</comment>
<dbReference type="Proteomes" id="UP000315677">
    <property type="component" value="Unassembled WGS sequence"/>
</dbReference>
<dbReference type="EMBL" id="VFPA01000001">
    <property type="protein sequence ID" value="TQM13683.1"/>
    <property type="molecule type" value="Genomic_DNA"/>
</dbReference>
<feature type="compositionally biased region" description="Basic and acidic residues" evidence="1">
    <location>
        <begin position="51"/>
        <end position="61"/>
    </location>
</feature>
<feature type="region of interest" description="Disordered" evidence="1">
    <location>
        <begin position="117"/>
        <end position="137"/>
    </location>
</feature>
<evidence type="ECO:0000313" key="3">
    <source>
        <dbReference type="Proteomes" id="UP000315677"/>
    </source>
</evidence>
<feature type="compositionally biased region" description="Gly residues" evidence="1">
    <location>
        <begin position="266"/>
        <end position="280"/>
    </location>
</feature>
<evidence type="ECO:0000313" key="2">
    <source>
        <dbReference type="EMBL" id="TQM13683.1"/>
    </source>
</evidence>
<dbReference type="RefSeq" id="WP_142047592.1">
    <property type="nucleotide sequence ID" value="NZ_VFPA01000001.1"/>
</dbReference>
<feature type="compositionally biased region" description="Basic and acidic residues" evidence="1">
    <location>
        <begin position="507"/>
        <end position="519"/>
    </location>
</feature>
<name>A0A543DWH2_9PSEU</name>
<gene>
    <name evidence="2" type="ORF">FB558_0436</name>
</gene>
<feature type="compositionally biased region" description="Low complexity" evidence="1">
    <location>
        <begin position="211"/>
        <end position="232"/>
    </location>
</feature>
<protein>
    <submittedName>
        <fullName evidence="2">Uncharacterized protein</fullName>
    </submittedName>
</protein>
<accession>A0A543DWH2</accession>
<feature type="compositionally biased region" description="Acidic residues" evidence="1">
    <location>
        <begin position="448"/>
        <end position="457"/>
    </location>
</feature>
<feature type="region of interest" description="Disordered" evidence="1">
    <location>
        <begin position="177"/>
        <end position="290"/>
    </location>
</feature>
<dbReference type="AlphaFoldDB" id="A0A543DWH2"/>
<sequence>MEPPVPAHATRLGAPATITVAELLARCAAGAGPARAAAVPGSAISVTALLRREGRGPHTADRPLQPRGRDRLVDATPPRRSVRKATAAAGALFAATAVVGSTLVDNAVRHSAPAPALGAPLSDAAGAASPGPSRLALSADPADGATFAGVRQLFAEVVPSELDAPLLASAAASVHLPSTPSGARDGSTGPAATPGTGTVPPGGPGTPPGGTPLAPSSGAGGSPTTPGLLAGPPGAPGGPRGVPAVPGGPPGAPAVPGAPGNPPGAPGGGAAPGGPGGGTGVAPTPGDLTTPQVHVPTVGAEVPVVGPVRTPAVTLGPARVAPPALSAAVAPDEVAVATSGTGVDVPDLAVSGAAAGPLATSATGLRTPDVALSGAGIALDAETGPELTVPGAAVSGTRLQTPDVTLGPATVPLPDVELPAVELPATTVGGDDALADTVEGLGRGVGGADEEDEENTDDAGPLPSRTSGDGDSRTPAETDASGTTSQDTGIDIPQNDERSDDGEPEDGERVAGDSGRDTGEGDAEDSDENTAADADGDAEAGTDTEADTDTDADEDSE</sequence>